<keyword evidence="2" id="KW-1185">Reference proteome</keyword>
<accession>A0ACC4AM37</accession>
<name>A0ACC4AM37_POPAL</name>
<dbReference type="EMBL" id="RCHU02000017">
    <property type="protein sequence ID" value="KAL3567280.1"/>
    <property type="molecule type" value="Genomic_DNA"/>
</dbReference>
<comment type="caution">
    <text evidence="1">The sequence shown here is derived from an EMBL/GenBank/DDBJ whole genome shotgun (WGS) entry which is preliminary data.</text>
</comment>
<evidence type="ECO:0000313" key="2">
    <source>
        <dbReference type="Proteomes" id="UP000309997"/>
    </source>
</evidence>
<dbReference type="Proteomes" id="UP000309997">
    <property type="component" value="Unassembled WGS sequence"/>
</dbReference>
<evidence type="ECO:0000313" key="1">
    <source>
        <dbReference type="EMBL" id="KAL3567280.1"/>
    </source>
</evidence>
<reference evidence="1 2" key="1">
    <citation type="journal article" date="2024" name="Plant Biotechnol. J.">
        <title>Genome and CRISPR/Cas9 system of a widespread forest tree (Populus alba) in the world.</title>
        <authorList>
            <person name="Liu Y.J."/>
            <person name="Jiang P.F."/>
            <person name="Han X.M."/>
            <person name="Li X.Y."/>
            <person name="Wang H.M."/>
            <person name="Wang Y.J."/>
            <person name="Wang X.X."/>
            <person name="Zeng Q.Y."/>
        </authorList>
    </citation>
    <scope>NUCLEOTIDE SEQUENCE [LARGE SCALE GENOMIC DNA]</scope>
    <source>
        <strain evidence="2">cv. PAL-ZL1</strain>
    </source>
</reference>
<protein>
    <submittedName>
        <fullName evidence="1">Uncharacterized protein</fullName>
    </submittedName>
</protein>
<proteinExistence type="predicted"/>
<gene>
    <name evidence="1" type="ORF">D5086_029931</name>
</gene>
<sequence>MASLEGIVSLGPWGGLGGDRWIYRASGGITEIVLRVEGNIKSISFKDASGLVSGTFGGRGNDPNDRGEEKKIEIQWPSEHLKSISGTYGKYEGQLVITSLSFITNLTTYGPFGTAPGETFSIPIADSAVVGFHGRCASYLDALGIFVTPANSNGSISVGPWGGPGGGPFSFTVGSWIKEIIVHERVNIKSLSFKDGNGQEYGKFGGENPNDPGVERRIEIQWPSEHLKSISGTYGSYEGQLVITSLSFITNLTTYGPFGTAPGETFSIPIADSAVVGFHGRCASYLDALGIFVTPANSNGSTSVGPWGGPGGDPFNFTVGSWIKEIIVHERVNIKSLSFKDGNGQEYGKFGGKNPNDTGAERRIEIDGPSEHLTSITGTYGNYNGLLVIRSLSFITNLTTHGPFGTATGTSFSIPIDEGWVVNGFHGRAGYYLDALGIFVTPANSNGSISVGPWGGPGGDPFSFTVGSWIKEIIVHERVNIKSLSFKDGNGQEHGKFGGKNPNDTGAERRIEIDGPSEHLTSITGTYGNYNGLLVIRSLSFITNLTTHGPFGTATGTSFSIPIEGSVVNGFHGRAGYYLDAIGIFVKPETTI</sequence>
<organism evidence="1 2">
    <name type="scientific">Populus alba</name>
    <name type="common">White poplar</name>
    <dbReference type="NCBI Taxonomy" id="43335"/>
    <lineage>
        <taxon>Eukaryota</taxon>
        <taxon>Viridiplantae</taxon>
        <taxon>Streptophyta</taxon>
        <taxon>Embryophyta</taxon>
        <taxon>Tracheophyta</taxon>
        <taxon>Spermatophyta</taxon>
        <taxon>Magnoliopsida</taxon>
        <taxon>eudicotyledons</taxon>
        <taxon>Gunneridae</taxon>
        <taxon>Pentapetalae</taxon>
        <taxon>rosids</taxon>
        <taxon>fabids</taxon>
        <taxon>Malpighiales</taxon>
        <taxon>Salicaceae</taxon>
        <taxon>Saliceae</taxon>
        <taxon>Populus</taxon>
    </lineage>
</organism>